<reference evidence="3 4" key="1">
    <citation type="journal article" date="2018" name="Nat. Ecol. Evol.">
        <title>Pezizomycetes genomes reveal the molecular basis of ectomycorrhizal truffle lifestyle.</title>
        <authorList>
            <person name="Murat C."/>
            <person name="Payen T."/>
            <person name="Noel B."/>
            <person name="Kuo A."/>
            <person name="Morin E."/>
            <person name="Chen J."/>
            <person name="Kohler A."/>
            <person name="Krizsan K."/>
            <person name="Balestrini R."/>
            <person name="Da Silva C."/>
            <person name="Montanini B."/>
            <person name="Hainaut M."/>
            <person name="Levati E."/>
            <person name="Barry K.W."/>
            <person name="Belfiori B."/>
            <person name="Cichocki N."/>
            <person name="Clum A."/>
            <person name="Dockter R.B."/>
            <person name="Fauchery L."/>
            <person name="Guy J."/>
            <person name="Iotti M."/>
            <person name="Le Tacon F."/>
            <person name="Lindquist E.A."/>
            <person name="Lipzen A."/>
            <person name="Malagnac F."/>
            <person name="Mello A."/>
            <person name="Molinier V."/>
            <person name="Miyauchi S."/>
            <person name="Poulain J."/>
            <person name="Riccioni C."/>
            <person name="Rubini A."/>
            <person name="Sitrit Y."/>
            <person name="Splivallo R."/>
            <person name="Traeger S."/>
            <person name="Wang M."/>
            <person name="Zifcakova L."/>
            <person name="Wipf D."/>
            <person name="Zambonelli A."/>
            <person name="Paolocci F."/>
            <person name="Nowrousian M."/>
            <person name="Ottonello S."/>
            <person name="Baldrian P."/>
            <person name="Spatafora J.W."/>
            <person name="Henrissat B."/>
            <person name="Nagy L.G."/>
            <person name="Aury J.M."/>
            <person name="Wincker P."/>
            <person name="Grigoriev I.V."/>
            <person name="Bonfante P."/>
            <person name="Martin F.M."/>
        </authorList>
    </citation>
    <scope>NUCLEOTIDE SEQUENCE [LARGE SCALE GENOMIC DNA]</scope>
    <source>
        <strain evidence="3 4">120613-1</strain>
    </source>
</reference>
<keyword evidence="4" id="KW-1185">Reference proteome</keyword>
<evidence type="ECO:0000313" key="4">
    <source>
        <dbReference type="Proteomes" id="UP000276215"/>
    </source>
</evidence>
<accession>A0A3N4JDF7</accession>
<dbReference type="InterPro" id="IPR013948">
    <property type="entry name" value="DNA_replication_reg_Sld3_C"/>
</dbReference>
<dbReference type="GO" id="GO:0031261">
    <property type="term" value="C:DNA replication preinitiation complex"/>
    <property type="evidence" value="ECO:0007669"/>
    <property type="project" value="TreeGrafter"/>
</dbReference>
<feature type="domain" description="DNA replication regulator Sld3 C-terminal" evidence="2">
    <location>
        <begin position="70"/>
        <end position="247"/>
    </location>
</feature>
<feature type="region of interest" description="Disordered" evidence="1">
    <location>
        <begin position="206"/>
        <end position="238"/>
    </location>
</feature>
<name>A0A3N4JDF7_9PEZI</name>
<dbReference type="AlphaFoldDB" id="A0A3N4JDF7"/>
<evidence type="ECO:0000313" key="3">
    <source>
        <dbReference type="EMBL" id="RPA95307.1"/>
    </source>
</evidence>
<protein>
    <recommendedName>
        <fullName evidence="2">DNA replication regulator Sld3 C-terminal domain-containing protein</fullName>
    </recommendedName>
</protein>
<dbReference type="Proteomes" id="UP000276215">
    <property type="component" value="Unassembled WGS sequence"/>
</dbReference>
<proteinExistence type="predicted"/>
<gene>
    <name evidence="3" type="ORF">L873DRAFT_1774663</name>
</gene>
<dbReference type="InterPro" id="IPR042511">
    <property type="entry name" value="Sld3"/>
</dbReference>
<dbReference type="Pfam" id="PF08639">
    <property type="entry name" value="Sld3_STD"/>
    <property type="match status" value="1"/>
</dbReference>
<sequence length="385" mass="41902">MDKEHDHLRHFCVEVVLALYKHHIFRVGNDKLTVESYASKLPEECKSINKKCGGRSGSSTARGSKDASNSNKDKRKLTKKAPGFARSITAPAATNATREASVDTLAALVAADAASVSKTTIRGGTLNSKSFVKRQVQISSKVVQKKKVDEELKDAINALKKPNRIAVATDIVEDAKKRLTTSSNRRPRKVPGNPLANIQVMATPKRRRTIKPQQKLPPLFEDESDAAPQDDFPPQVTNPKMQFEVASTPVRPLQKQRMMEEDLIPSTSPFEVPEESALRPSLNFAKNMFVTPKKKPRSMGTDLGAGNSIVLATPKNNSGLSRSLSCSVLDSKSLQTPGSSPDGGVKLFGSISETPVKRTLPVGPSGGNKEISIYDSLGWNDDYEL</sequence>
<dbReference type="EMBL" id="ML120427">
    <property type="protein sequence ID" value="RPA95307.1"/>
    <property type="molecule type" value="Genomic_DNA"/>
</dbReference>
<dbReference type="PANTHER" id="PTHR28067:SF1">
    <property type="entry name" value="DNA REPLICATION REGULATOR SLD3"/>
    <property type="match status" value="1"/>
</dbReference>
<dbReference type="OrthoDB" id="5395343at2759"/>
<dbReference type="PANTHER" id="PTHR28067">
    <property type="entry name" value="DNA REPLICATION REGULATOR SLD3"/>
    <property type="match status" value="1"/>
</dbReference>
<evidence type="ECO:0000259" key="2">
    <source>
        <dbReference type="Pfam" id="PF08639"/>
    </source>
</evidence>
<feature type="region of interest" description="Disordered" evidence="1">
    <location>
        <begin position="48"/>
        <end position="84"/>
    </location>
</feature>
<organism evidence="3 4">
    <name type="scientific">Choiromyces venosus 120613-1</name>
    <dbReference type="NCBI Taxonomy" id="1336337"/>
    <lineage>
        <taxon>Eukaryota</taxon>
        <taxon>Fungi</taxon>
        <taxon>Dikarya</taxon>
        <taxon>Ascomycota</taxon>
        <taxon>Pezizomycotina</taxon>
        <taxon>Pezizomycetes</taxon>
        <taxon>Pezizales</taxon>
        <taxon>Tuberaceae</taxon>
        <taxon>Choiromyces</taxon>
    </lineage>
</organism>
<dbReference type="STRING" id="1336337.A0A3N4JDF7"/>
<evidence type="ECO:0000256" key="1">
    <source>
        <dbReference type="SAM" id="MobiDB-lite"/>
    </source>
</evidence>
<dbReference type="GO" id="GO:0006270">
    <property type="term" value="P:DNA replication initiation"/>
    <property type="evidence" value="ECO:0007669"/>
    <property type="project" value="InterPro"/>
</dbReference>